<gene>
    <name evidence="1" type="ORF">LSAA_4241</name>
</gene>
<dbReference type="EMBL" id="HG994592">
    <property type="protein sequence ID" value="CAF2827126.1"/>
    <property type="molecule type" value="Genomic_DNA"/>
</dbReference>
<dbReference type="AlphaFoldDB" id="A0A7R8CII1"/>
<keyword evidence="2" id="KW-1185">Reference proteome</keyword>
<sequence length="160" mass="18552">MHKGVKKSNPWQGSEEEVPQIRSGKKIRIPVKFSGLTTSEMKEKALERLNILLYNNPEKTLSGHPRVTISLLAAHVHGRLNPRFQVISKIIINVLEMSRYIFYAGTIRSTRIGMWPLMIDKELRKKGLRSYDYRLYKDGVIVFRWYEKKTVTLACCNVMG</sequence>
<evidence type="ECO:0000313" key="2">
    <source>
        <dbReference type="Proteomes" id="UP000675881"/>
    </source>
</evidence>
<protein>
    <submittedName>
        <fullName evidence="1">(salmon louse) hypothetical protein</fullName>
    </submittedName>
</protein>
<name>A0A7R8CII1_LEPSM</name>
<organism evidence="1 2">
    <name type="scientific">Lepeophtheirus salmonis</name>
    <name type="common">Salmon louse</name>
    <name type="synonym">Caligus salmonis</name>
    <dbReference type="NCBI Taxonomy" id="72036"/>
    <lineage>
        <taxon>Eukaryota</taxon>
        <taxon>Metazoa</taxon>
        <taxon>Ecdysozoa</taxon>
        <taxon>Arthropoda</taxon>
        <taxon>Crustacea</taxon>
        <taxon>Multicrustacea</taxon>
        <taxon>Hexanauplia</taxon>
        <taxon>Copepoda</taxon>
        <taxon>Siphonostomatoida</taxon>
        <taxon>Caligidae</taxon>
        <taxon>Lepeophtheirus</taxon>
    </lineage>
</organism>
<reference evidence="1" key="1">
    <citation type="submission" date="2021-02" db="EMBL/GenBank/DDBJ databases">
        <authorList>
            <person name="Bekaert M."/>
        </authorList>
    </citation>
    <scope>NUCLEOTIDE SEQUENCE</scope>
    <source>
        <strain evidence="1">IoA-00</strain>
    </source>
</reference>
<accession>A0A7R8CII1</accession>
<proteinExistence type="predicted"/>
<dbReference type="Proteomes" id="UP000675881">
    <property type="component" value="Chromosome 13"/>
</dbReference>
<evidence type="ECO:0000313" key="1">
    <source>
        <dbReference type="EMBL" id="CAF2827126.1"/>
    </source>
</evidence>